<dbReference type="EMBL" id="CDMZ01005829">
    <property type="protein sequence ID" value="CEM54913.1"/>
    <property type="molecule type" value="Genomic_DNA"/>
</dbReference>
<keyword evidence="1" id="KW-0472">Membrane</keyword>
<dbReference type="VEuPathDB" id="CryptoDB:Cvel_13158"/>
<keyword evidence="1" id="KW-0812">Transmembrane</keyword>
<evidence type="ECO:0000256" key="1">
    <source>
        <dbReference type="SAM" id="Phobius"/>
    </source>
</evidence>
<name>A0A0G4ICV4_9ALVE</name>
<protein>
    <submittedName>
        <fullName evidence="2">Uncharacterized protein</fullName>
    </submittedName>
</protein>
<reference evidence="2" key="1">
    <citation type="submission" date="2014-11" db="EMBL/GenBank/DDBJ databases">
        <authorList>
            <person name="Otto D Thomas"/>
            <person name="Naeem Raeece"/>
        </authorList>
    </citation>
    <scope>NUCLEOTIDE SEQUENCE</scope>
</reference>
<sequence length="130" mass="13068">MNDAWKTNQLVIDGVNRNVPAGAQTGSKLPSWVNVIAGLLSRLGINPMDYLNWVKDIWSSLPKDLQRAAANGVAGAIIGGATGGGGDAMALTVAMLLGAVIAGPPGWIIGGGAAIFGGIGFGIGWACSPK</sequence>
<feature type="transmembrane region" description="Helical" evidence="1">
    <location>
        <begin position="107"/>
        <end position="127"/>
    </location>
</feature>
<dbReference type="AlphaFoldDB" id="A0A0G4ICV4"/>
<gene>
    <name evidence="2" type="ORF">Cvel_13158</name>
</gene>
<keyword evidence="1" id="KW-1133">Transmembrane helix</keyword>
<accession>A0A0G4ICV4</accession>
<organism evidence="2">
    <name type="scientific">Chromera velia CCMP2878</name>
    <dbReference type="NCBI Taxonomy" id="1169474"/>
    <lineage>
        <taxon>Eukaryota</taxon>
        <taxon>Sar</taxon>
        <taxon>Alveolata</taxon>
        <taxon>Colpodellida</taxon>
        <taxon>Chromeraceae</taxon>
        <taxon>Chromera</taxon>
    </lineage>
</organism>
<evidence type="ECO:0000313" key="2">
    <source>
        <dbReference type="EMBL" id="CEM54913.1"/>
    </source>
</evidence>
<feature type="transmembrane region" description="Helical" evidence="1">
    <location>
        <begin position="73"/>
        <end position="101"/>
    </location>
</feature>
<proteinExistence type="predicted"/>